<dbReference type="Proteomes" id="UP000199032">
    <property type="component" value="Unassembled WGS sequence"/>
</dbReference>
<accession>A0A0S4LQV0</accession>
<dbReference type="Pfam" id="PF25023">
    <property type="entry name" value="TEN_YD-shell"/>
    <property type="match status" value="1"/>
</dbReference>
<keyword evidence="1" id="KW-0677">Repeat</keyword>
<keyword evidence="4" id="KW-1185">Reference proteome</keyword>
<feature type="domain" description="Teneurin-like YD-shell" evidence="2">
    <location>
        <begin position="3"/>
        <end position="246"/>
    </location>
</feature>
<dbReference type="Gene3D" id="2.180.10.10">
    <property type="entry name" value="RHS repeat-associated core"/>
    <property type="match status" value="1"/>
</dbReference>
<evidence type="ECO:0000313" key="4">
    <source>
        <dbReference type="Proteomes" id="UP000199032"/>
    </source>
</evidence>
<evidence type="ECO:0000256" key="1">
    <source>
        <dbReference type="ARBA" id="ARBA00022737"/>
    </source>
</evidence>
<dbReference type="STRING" id="1742972.COMA1_70019"/>
<dbReference type="InterPro" id="IPR006530">
    <property type="entry name" value="YD"/>
</dbReference>
<evidence type="ECO:0000313" key="3">
    <source>
        <dbReference type="EMBL" id="CUS39085.1"/>
    </source>
</evidence>
<sequence length="392" mass="43028">MTDRRGSQAFGYDNLDRLTSASHPLLGTPQAFAYDPVGNRTTGGSVVNAGNQLTADVTHSYQYDDNGNLTRKTLLATGNFTQYTYDAENRLTKVEDFVAGNPTAAFTSTYRYDGLGRRIEKVANGQTKRYIYDGEDILLEYDGSNTLQARYTHGPGIDEPIAVTKGGSTFFYHQDGLGSVTDLTDSAGATAKSYSYDAYGNILESPGTLEQPYTYTGREFDSESGLYYYRARYYDSAVGRFSQRDPVGFSGGLNFYQYVGSNPTNMVDPTGKFAMVLPLLPTLPIITTSVANALGGLAIAAMIASSGDSQQAAQKQAEHDAYKARCNQGPPSGLDQCETARWELERNKDCFRMRLDWIRRWGSTPGLEDQLAQVGRAIKNAEARVKEFCGCR</sequence>
<organism evidence="3 4">
    <name type="scientific">Candidatus Nitrospira nitrosa</name>
    <dbReference type="NCBI Taxonomy" id="1742972"/>
    <lineage>
        <taxon>Bacteria</taxon>
        <taxon>Pseudomonadati</taxon>
        <taxon>Nitrospirota</taxon>
        <taxon>Nitrospiria</taxon>
        <taxon>Nitrospirales</taxon>
        <taxon>Nitrospiraceae</taxon>
        <taxon>Nitrospira</taxon>
    </lineage>
</organism>
<evidence type="ECO:0000259" key="2">
    <source>
        <dbReference type="Pfam" id="PF25023"/>
    </source>
</evidence>
<protein>
    <recommendedName>
        <fullName evidence="2">Teneurin-like YD-shell domain-containing protein</fullName>
    </recommendedName>
</protein>
<proteinExistence type="predicted"/>
<dbReference type="InterPro" id="IPR022385">
    <property type="entry name" value="Rhs_assc_core"/>
</dbReference>
<dbReference type="PANTHER" id="PTHR32305">
    <property type="match status" value="1"/>
</dbReference>
<dbReference type="InterPro" id="IPR050708">
    <property type="entry name" value="T6SS_VgrG/RHS"/>
</dbReference>
<dbReference type="AlphaFoldDB" id="A0A0S4LQV0"/>
<dbReference type="PANTHER" id="PTHR32305:SF15">
    <property type="entry name" value="PROTEIN RHSA-RELATED"/>
    <property type="match status" value="1"/>
</dbReference>
<dbReference type="RefSeq" id="WP_090751065.1">
    <property type="nucleotide sequence ID" value="NZ_CZQA01000013.1"/>
</dbReference>
<dbReference type="OrthoDB" id="9784390at2"/>
<name>A0A0S4LQV0_9BACT</name>
<dbReference type="NCBIfam" id="TIGR03696">
    <property type="entry name" value="Rhs_assc_core"/>
    <property type="match status" value="1"/>
</dbReference>
<reference evidence="3 4" key="1">
    <citation type="submission" date="2015-10" db="EMBL/GenBank/DDBJ databases">
        <authorList>
            <person name="Gilbert D.G."/>
        </authorList>
    </citation>
    <scope>NUCLEOTIDE SEQUENCE [LARGE SCALE GENOMIC DNA]</scope>
    <source>
        <strain evidence="3">COMA1</strain>
    </source>
</reference>
<dbReference type="EMBL" id="CZQA01000013">
    <property type="protein sequence ID" value="CUS39085.1"/>
    <property type="molecule type" value="Genomic_DNA"/>
</dbReference>
<dbReference type="NCBIfam" id="TIGR01643">
    <property type="entry name" value="YD_repeat_2x"/>
    <property type="match status" value="1"/>
</dbReference>
<gene>
    <name evidence="3" type="ORF">COMA1_70019</name>
</gene>
<dbReference type="InterPro" id="IPR056823">
    <property type="entry name" value="TEN-like_YD-shell"/>
</dbReference>